<feature type="compositionally biased region" description="Acidic residues" evidence="1">
    <location>
        <begin position="327"/>
        <end position="338"/>
    </location>
</feature>
<name>A0A4P8PIN3_9ADEN</name>
<organism evidence="2">
    <name type="scientific">White sturgeon adenovirus 1</name>
    <dbReference type="NCBI Taxonomy" id="2580388"/>
    <lineage>
        <taxon>Viruses</taxon>
        <taxon>Varidnaviria</taxon>
        <taxon>Bamfordvirae</taxon>
        <taxon>Preplasmiviricota</taxon>
        <taxon>Polisuviricotina</taxon>
        <taxon>Pharingeaviricetes</taxon>
        <taxon>Rowavirales</taxon>
        <taxon>Adenoviridae</taxon>
        <taxon>Ichtadenovirus</taxon>
        <taxon>Ichtadenovirus acipenseris</taxon>
        <taxon>Sturgeon ichtadenovirus A</taxon>
    </lineage>
</organism>
<feature type="region of interest" description="Disordered" evidence="1">
    <location>
        <begin position="318"/>
        <end position="353"/>
    </location>
</feature>
<dbReference type="Pfam" id="PF03052">
    <property type="entry name" value="Adeno_52K"/>
    <property type="match status" value="1"/>
</dbReference>
<dbReference type="KEGG" id="vg:80527929"/>
<evidence type="ECO:0000256" key="1">
    <source>
        <dbReference type="SAM" id="MobiDB-lite"/>
    </source>
</evidence>
<reference evidence="2" key="1">
    <citation type="journal article" date="2019" name="Infect. Genet. Evol.">
        <title>Unconventional gene arrangement and content revealed by full genome analysis of the white sturgeon adenovirus, the single member of the genus Ichtadenovirus.</title>
        <authorList>
            <person name="Doszpoly A."/>
            <person name="Harrach B."/>
            <person name="LaPatra S."/>
            <person name="Benko M."/>
        </authorList>
    </citation>
    <scope>NUCLEOTIDE SEQUENCE</scope>
    <source>
        <strain evidence="2">WSAdV1/1996</strain>
    </source>
</reference>
<evidence type="ECO:0000313" key="2">
    <source>
        <dbReference type="EMBL" id="QCQ84152.1"/>
    </source>
</evidence>
<keyword evidence="3" id="KW-1185">Reference proteome</keyword>
<dbReference type="EMBL" id="MK101347">
    <property type="protein sequence ID" value="QCQ84152.1"/>
    <property type="molecule type" value="Genomic_DNA"/>
</dbReference>
<dbReference type="RefSeq" id="YP_010790524.1">
    <property type="nucleotide sequence ID" value="NC_075448.1"/>
</dbReference>
<accession>A0A4P8PIN3</accession>
<dbReference type="GeneID" id="80527929"/>
<evidence type="ECO:0000313" key="3">
    <source>
        <dbReference type="Proteomes" id="UP000318653"/>
    </source>
</evidence>
<sequence>MLNMYKDLNKRPASQLTRDNIEHALSAEQCGSGTDIGLAATSGPIKRRAIIDNERLRLYETGGDTVRDGQFNEHQRDMIQQSGRQLTVSPVDLDKEEDYEELAPGMSQSVCRLKAEKMKNLTKHTDEREYNKSRQDYNQIHMLVSHSQVKMGLMYISDLLSAICNSSTPQNNYQLAAQMSVIAMHCQGEVISDLFMSGTLGEACNAWFVNIVHSLNTIVNLSKLSAKKATHAILEMLVRMSFQYASAASKRKNQVIPAMSVVQKTERYFKKIIVSVLQCSIKVGSYEPITVKPTPVHYRETDGMNDAEFMTSLRETLESGDLGYGESSEEEEEEEESGESGSDVSEDEAKHYV</sequence>
<proteinExistence type="predicted"/>
<protein>
    <submittedName>
        <fullName evidence="2">52K</fullName>
    </submittedName>
</protein>
<dbReference type="Proteomes" id="UP000318653">
    <property type="component" value="Segment"/>
</dbReference>
<dbReference type="InterPro" id="IPR004292">
    <property type="entry name" value="L1-like"/>
</dbReference>